<proteinExistence type="inferred from homology"/>
<dbReference type="Pfam" id="PF03466">
    <property type="entry name" value="LysR_substrate"/>
    <property type="match status" value="1"/>
</dbReference>
<dbReference type="GO" id="GO:0003700">
    <property type="term" value="F:DNA-binding transcription factor activity"/>
    <property type="evidence" value="ECO:0007669"/>
    <property type="project" value="InterPro"/>
</dbReference>
<dbReference type="Proteomes" id="UP000460715">
    <property type="component" value="Unassembled WGS sequence"/>
</dbReference>
<dbReference type="GO" id="GO:0005829">
    <property type="term" value="C:cytosol"/>
    <property type="evidence" value="ECO:0007669"/>
    <property type="project" value="TreeGrafter"/>
</dbReference>
<evidence type="ECO:0000256" key="3">
    <source>
        <dbReference type="ARBA" id="ARBA00023125"/>
    </source>
</evidence>
<gene>
    <name evidence="6" type="ORF">E0493_12580</name>
</gene>
<protein>
    <submittedName>
        <fullName evidence="6">LysR family transcriptional regulator</fullName>
    </submittedName>
</protein>
<name>A0A845BAH9_9PROT</name>
<evidence type="ECO:0000259" key="5">
    <source>
        <dbReference type="PROSITE" id="PS50931"/>
    </source>
</evidence>
<dbReference type="EMBL" id="SNVJ01000009">
    <property type="protein sequence ID" value="MXP64181.1"/>
    <property type="molecule type" value="Genomic_DNA"/>
</dbReference>
<dbReference type="PROSITE" id="PS50931">
    <property type="entry name" value="HTH_LYSR"/>
    <property type="match status" value="1"/>
</dbReference>
<dbReference type="SUPFAM" id="SSF46785">
    <property type="entry name" value="Winged helix' DNA-binding domain"/>
    <property type="match status" value="1"/>
</dbReference>
<dbReference type="Pfam" id="PF00126">
    <property type="entry name" value="HTH_1"/>
    <property type="match status" value="1"/>
</dbReference>
<feature type="domain" description="HTH lysR-type" evidence="5">
    <location>
        <begin position="22"/>
        <end position="79"/>
    </location>
</feature>
<dbReference type="OrthoDB" id="9806538at2"/>
<evidence type="ECO:0000256" key="2">
    <source>
        <dbReference type="ARBA" id="ARBA00023015"/>
    </source>
</evidence>
<dbReference type="RefSeq" id="WP_160937307.1">
    <property type="nucleotide sequence ID" value="NZ_SNVJ01000009.1"/>
</dbReference>
<keyword evidence="4" id="KW-0804">Transcription</keyword>
<dbReference type="GO" id="GO:0003677">
    <property type="term" value="F:DNA binding"/>
    <property type="evidence" value="ECO:0007669"/>
    <property type="project" value="UniProtKB-KW"/>
</dbReference>
<keyword evidence="2" id="KW-0805">Transcription regulation</keyword>
<dbReference type="SUPFAM" id="SSF53850">
    <property type="entry name" value="Periplasmic binding protein-like II"/>
    <property type="match status" value="1"/>
</dbReference>
<evidence type="ECO:0000256" key="4">
    <source>
        <dbReference type="ARBA" id="ARBA00023163"/>
    </source>
</evidence>
<keyword evidence="7" id="KW-1185">Reference proteome</keyword>
<evidence type="ECO:0000313" key="7">
    <source>
        <dbReference type="Proteomes" id="UP000460715"/>
    </source>
</evidence>
<accession>A0A845BAH9</accession>
<dbReference type="PANTHER" id="PTHR30419:SF8">
    <property type="entry name" value="NITROGEN ASSIMILATION TRANSCRIPTIONAL ACTIVATOR-RELATED"/>
    <property type="match status" value="1"/>
</dbReference>
<reference evidence="6 7" key="1">
    <citation type="submission" date="2019-03" db="EMBL/GenBank/DDBJ databases">
        <title>Roseomonas sp. a novel Roseomonas species isolated from Sea whip Gorgonian.</title>
        <authorList>
            <person name="Li F."/>
            <person name="Pan X."/>
            <person name="Huang S."/>
            <person name="Li Z."/>
            <person name="Meng B."/>
        </authorList>
    </citation>
    <scope>NUCLEOTIDE SEQUENCE [LARGE SCALE GENOMIC DNA]</scope>
    <source>
        <strain evidence="6 7">M0104</strain>
    </source>
</reference>
<dbReference type="InterPro" id="IPR000847">
    <property type="entry name" value="LysR_HTH_N"/>
</dbReference>
<evidence type="ECO:0000256" key="1">
    <source>
        <dbReference type="ARBA" id="ARBA00009437"/>
    </source>
</evidence>
<dbReference type="AlphaFoldDB" id="A0A845BAH9"/>
<comment type="similarity">
    <text evidence="1">Belongs to the LysR transcriptional regulatory family.</text>
</comment>
<dbReference type="InterPro" id="IPR036388">
    <property type="entry name" value="WH-like_DNA-bd_sf"/>
</dbReference>
<dbReference type="InterPro" id="IPR005119">
    <property type="entry name" value="LysR_subst-bd"/>
</dbReference>
<keyword evidence="3" id="KW-0238">DNA-binding</keyword>
<dbReference type="InterPro" id="IPR050950">
    <property type="entry name" value="HTH-type_LysR_regulators"/>
</dbReference>
<dbReference type="PANTHER" id="PTHR30419">
    <property type="entry name" value="HTH-TYPE TRANSCRIPTIONAL REGULATOR YBHD"/>
    <property type="match status" value="1"/>
</dbReference>
<dbReference type="Gene3D" id="3.40.190.290">
    <property type="match status" value="1"/>
</dbReference>
<dbReference type="PRINTS" id="PR00039">
    <property type="entry name" value="HTHLYSR"/>
</dbReference>
<comment type="caution">
    <text evidence="6">The sequence shown here is derived from an EMBL/GenBank/DDBJ whole genome shotgun (WGS) entry which is preliminary data.</text>
</comment>
<organism evidence="6 7">
    <name type="scientific">Teichococcus coralli</name>
    <dbReference type="NCBI Taxonomy" id="2545983"/>
    <lineage>
        <taxon>Bacteria</taxon>
        <taxon>Pseudomonadati</taxon>
        <taxon>Pseudomonadota</taxon>
        <taxon>Alphaproteobacteria</taxon>
        <taxon>Acetobacterales</taxon>
        <taxon>Roseomonadaceae</taxon>
        <taxon>Roseomonas</taxon>
    </lineage>
</organism>
<dbReference type="Gene3D" id="1.10.10.10">
    <property type="entry name" value="Winged helix-like DNA-binding domain superfamily/Winged helix DNA-binding domain"/>
    <property type="match status" value="1"/>
</dbReference>
<sequence length="335" mass="35727">MDRPSADLSRRLAPNWFARARLKLRHLQLLAALDETRNLNRAALGLGITQPAASKLLAEVEQMVGASLFERRPRGLVPNLQGEALARRARSALVELEQAAVELNSLEAGSGGRVALGSVTAPAVDIVVRAVEAVLRAHPALEIAVEVDSSPALVARLLEGRLDFVLARIPLDVEAAGLEYREVAEEALCLLVLEGHPLLARETVAPRDLLAYGWVLPPPGSLMRQEVERLFRRHGLPGPERVLNTDSVLLGLAALVQGPSICVVTASVAQLLEPGGRYRRLPPLEGGQRLAVPPFGLIRSRVRPLSPAAGRLYDQVAAQLFGGGAASPEPPPPGG</sequence>
<evidence type="ECO:0000313" key="6">
    <source>
        <dbReference type="EMBL" id="MXP64181.1"/>
    </source>
</evidence>
<dbReference type="InterPro" id="IPR036390">
    <property type="entry name" value="WH_DNA-bd_sf"/>
</dbReference>